<sequence>MIPEPVIQPALVSYDRERIIELIRTQSPEEIRQRLRAGDFDQVLEPEGRTLLDELLSAWIQRALGPLSLRDAMLVDPYRGRQVYGLLCAIHVRRRFEIPSTLAVHLPAAPTDLAELPSPLTDQPELMALVAQAEQEGLVLAWQAQRYDFAPPGNLLELIPPMPPPYRDELRFEQPTGLRRWIAIALVVSGVALLIIPILFGHIPEHPAGWPLALLTLGLMIGIKSGPLGYVGAACFWVVANMPVFRHGSFPISFWPDIPLVIVGLILLGCDRRVRAMWRFVRSQFRRRYDIAGTD</sequence>
<feature type="transmembrane region" description="Helical" evidence="1">
    <location>
        <begin position="252"/>
        <end position="270"/>
    </location>
</feature>
<feature type="transmembrane region" description="Helical" evidence="1">
    <location>
        <begin position="212"/>
        <end position="240"/>
    </location>
</feature>
<dbReference type="OrthoDB" id="151839at2"/>
<keyword evidence="1" id="KW-0812">Transmembrane</keyword>
<keyword evidence="1" id="KW-0472">Membrane</keyword>
<proteinExistence type="predicted"/>
<accession>B8G4K1</accession>
<dbReference type="KEGG" id="cag:Cagg_2608"/>
<gene>
    <name evidence="2" type="ordered locus">Cagg_2608</name>
</gene>
<dbReference type="RefSeq" id="WP_015941335.1">
    <property type="nucleotide sequence ID" value="NC_011831.1"/>
</dbReference>
<keyword evidence="1" id="KW-1133">Transmembrane helix</keyword>
<dbReference type="STRING" id="326427.Cagg_2608"/>
<protein>
    <submittedName>
        <fullName evidence="2">Uncharacterized protein</fullName>
    </submittedName>
</protein>
<feature type="transmembrane region" description="Helical" evidence="1">
    <location>
        <begin position="181"/>
        <end position="200"/>
    </location>
</feature>
<dbReference type="AlphaFoldDB" id="B8G4K1"/>
<evidence type="ECO:0000313" key="2">
    <source>
        <dbReference type="EMBL" id="ACL25477.1"/>
    </source>
</evidence>
<dbReference type="EMBL" id="CP001337">
    <property type="protein sequence ID" value="ACL25477.1"/>
    <property type="molecule type" value="Genomic_DNA"/>
</dbReference>
<dbReference type="Proteomes" id="UP000002508">
    <property type="component" value="Chromosome"/>
</dbReference>
<dbReference type="HOGENOM" id="CLU_949428_0_0_0"/>
<keyword evidence="3" id="KW-1185">Reference proteome</keyword>
<reference evidence="2" key="1">
    <citation type="submission" date="2008-12" db="EMBL/GenBank/DDBJ databases">
        <title>Complete sequence of Chloroflexus aggregans DSM 9485.</title>
        <authorList>
            <consortium name="US DOE Joint Genome Institute"/>
            <person name="Lucas S."/>
            <person name="Copeland A."/>
            <person name="Lapidus A."/>
            <person name="Glavina del Rio T."/>
            <person name="Dalin E."/>
            <person name="Tice H."/>
            <person name="Pitluck S."/>
            <person name="Foster B."/>
            <person name="Larimer F."/>
            <person name="Land M."/>
            <person name="Hauser L."/>
            <person name="Kyrpides N."/>
            <person name="Mikhailova N."/>
            <person name="Bryant D."/>
            <person name="Richardson P."/>
        </authorList>
    </citation>
    <scope>NUCLEOTIDE SEQUENCE</scope>
    <source>
        <strain evidence="2">DSM 9485</strain>
    </source>
</reference>
<evidence type="ECO:0000256" key="1">
    <source>
        <dbReference type="SAM" id="Phobius"/>
    </source>
</evidence>
<organism evidence="2 3">
    <name type="scientific">Chloroflexus aggregans (strain MD-66 / DSM 9485)</name>
    <dbReference type="NCBI Taxonomy" id="326427"/>
    <lineage>
        <taxon>Bacteria</taxon>
        <taxon>Bacillati</taxon>
        <taxon>Chloroflexota</taxon>
        <taxon>Chloroflexia</taxon>
        <taxon>Chloroflexales</taxon>
        <taxon>Chloroflexineae</taxon>
        <taxon>Chloroflexaceae</taxon>
        <taxon>Chloroflexus</taxon>
    </lineage>
</organism>
<evidence type="ECO:0000313" key="3">
    <source>
        <dbReference type="Proteomes" id="UP000002508"/>
    </source>
</evidence>
<name>B8G4K1_CHLAD</name>